<accession>A0AAV0XG42</accession>
<dbReference type="Pfam" id="PF01344">
    <property type="entry name" value="Kelch_1"/>
    <property type="match status" value="3"/>
</dbReference>
<evidence type="ECO:0000256" key="1">
    <source>
        <dbReference type="ARBA" id="ARBA00022441"/>
    </source>
</evidence>
<keyword evidence="1" id="KW-0880">Kelch repeat</keyword>
<keyword evidence="2" id="KW-0677">Repeat</keyword>
<sequence>MVTEKNVQVLIPAANLLQLNDVNETCCAFLQKQLHPTNCLGIKAFADLHSCTKLLTSSELYIQQNFAKMVEADEFLSLSSELLVKLISSDELTVPSEEKVFECVIRWVKHELDSRKCILPQLLEHVRLPFTSEHFIFQKVLDEPILNDCPKCKDYVLEALHFHFLKRNQSDQVITNPKCIRYNPRQPSGLLKVILVIGGLGNKASGSTEWYDSKIHRWQFGPTIITPSTDGCVAVLKDNLVFALGGSSSGSILQSVDVLDLSSESPCWESSVDMLVTRKELGVDVINNYLYAVGGSDGDNTLSSAEVFNFSTQEWRMVSSMSSTRADFGVGVLNELLYVVGGYDDLSEALLNSVECYHPSLDKWTPVAEMCKYRIGLGVGILDGVLYAVGGEDDSETLKSVEAYRPSIGVWTTMADMNLPRKYAGVVALEGLLYAVGGLPIGIRSAMVSALLDLFVTTQTR</sequence>
<dbReference type="FunFam" id="1.25.40.420:FF:000001">
    <property type="entry name" value="Kelch-like family member 12"/>
    <property type="match status" value="1"/>
</dbReference>
<dbReference type="Proteomes" id="UP001160148">
    <property type="component" value="Unassembled WGS sequence"/>
</dbReference>
<dbReference type="Gene3D" id="3.30.710.10">
    <property type="entry name" value="Potassium Channel Kv1.1, Chain A"/>
    <property type="match status" value="1"/>
</dbReference>
<name>A0AAV0XG42_9HEMI</name>
<dbReference type="SMART" id="SM00612">
    <property type="entry name" value="Kelch"/>
    <property type="match status" value="5"/>
</dbReference>
<dbReference type="SUPFAM" id="SSF117281">
    <property type="entry name" value="Kelch motif"/>
    <property type="match status" value="1"/>
</dbReference>
<reference evidence="4 5" key="1">
    <citation type="submission" date="2023-01" db="EMBL/GenBank/DDBJ databases">
        <authorList>
            <person name="Whitehead M."/>
        </authorList>
    </citation>
    <scope>NUCLEOTIDE SEQUENCE [LARGE SCALE GENOMIC DNA]</scope>
</reference>
<dbReference type="Gene3D" id="2.120.10.80">
    <property type="entry name" value="Kelch-type beta propeller"/>
    <property type="match status" value="1"/>
</dbReference>
<dbReference type="InterPro" id="IPR006652">
    <property type="entry name" value="Kelch_1"/>
</dbReference>
<dbReference type="InterPro" id="IPR011333">
    <property type="entry name" value="SKP1/BTB/POZ_sf"/>
</dbReference>
<evidence type="ECO:0000259" key="3">
    <source>
        <dbReference type="SMART" id="SM00875"/>
    </source>
</evidence>
<dbReference type="SMART" id="SM00875">
    <property type="entry name" value="BACK"/>
    <property type="match status" value="1"/>
</dbReference>
<dbReference type="PANTHER" id="PTHR24412:SF466">
    <property type="entry name" value="RING CANAL KELCH PROTEIN"/>
    <property type="match status" value="1"/>
</dbReference>
<dbReference type="Gene3D" id="1.25.40.420">
    <property type="match status" value="1"/>
</dbReference>
<dbReference type="PANTHER" id="PTHR24412">
    <property type="entry name" value="KELCH PROTEIN"/>
    <property type="match status" value="1"/>
</dbReference>
<dbReference type="InterPro" id="IPR015915">
    <property type="entry name" value="Kelch-typ_b-propeller"/>
</dbReference>
<comment type="caution">
    <text evidence="4">The sequence shown here is derived from an EMBL/GenBank/DDBJ whole genome shotgun (WGS) entry which is preliminary data.</text>
</comment>
<evidence type="ECO:0000313" key="5">
    <source>
        <dbReference type="Proteomes" id="UP001160148"/>
    </source>
</evidence>
<protein>
    <recommendedName>
        <fullName evidence="3">BACK domain-containing protein</fullName>
    </recommendedName>
</protein>
<gene>
    <name evidence="4" type="ORF">MEUPH1_LOCUS21561</name>
</gene>
<feature type="domain" description="BACK" evidence="3">
    <location>
        <begin position="39"/>
        <end position="141"/>
    </location>
</feature>
<dbReference type="EMBL" id="CARXXK010000004">
    <property type="protein sequence ID" value="CAI6367042.1"/>
    <property type="molecule type" value="Genomic_DNA"/>
</dbReference>
<dbReference type="Pfam" id="PF07707">
    <property type="entry name" value="BACK"/>
    <property type="match status" value="1"/>
</dbReference>
<evidence type="ECO:0000256" key="2">
    <source>
        <dbReference type="ARBA" id="ARBA00022737"/>
    </source>
</evidence>
<dbReference type="AlphaFoldDB" id="A0AAV0XG42"/>
<keyword evidence="5" id="KW-1185">Reference proteome</keyword>
<evidence type="ECO:0000313" key="4">
    <source>
        <dbReference type="EMBL" id="CAI6367042.1"/>
    </source>
</evidence>
<organism evidence="4 5">
    <name type="scientific">Macrosiphum euphorbiae</name>
    <name type="common">potato aphid</name>
    <dbReference type="NCBI Taxonomy" id="13131"/>
    <lineage>
        <taxon>Eukaryota</taxon>
        <taxon>Metazoa</taxon>
        <taxon>Ecdysozoa</taxon>
        <taxon>Arthropoda</taxon>
        <taxon>Hexapoda</taxon>
        <taxon>Insecta</taxon>
        <taxon>Pterygota</taxon>
        <taxon>Neoptera</taxon>
        <taxon>Paraneoptera</taxon>
        <taxon>Hemiptera</taxon>
        <taxon>Sternorrhyncha</taxon>
        <taxon>Aphidomorpha</taxon>
        <taxon>Aphidoidea</taxon>
        <taxon>Aphididae</taxon>
        <taxon>Macrosiphini</taxon>
        <taxon>Macrosiphum</taxon>
    </lineage>
</organism>
<dbReference type="InterPro" id="IPR011705">
    <property type="entry name" value="BACK"/>
</dbReference>
<proteinExistence type="predicted"/>